<gene>
    <name evidence="1" type="ORF">H9624_08700</name>
</gene>
<organism evidence="1 2">
    <name type="scientific">Oceanitalea stevensii</name>
    <dbReference type="NCBI Taxonomy" id="2763072"/>
    <lineage>
        <taxon>Bacteria</taxon>
        <taxon>Bacillati</taxon>
        <taxon>Actinomycetota</taxon>
        <taxon>Actinomycetes</taxon>
        <taxon>Micrococcales</taxon>
        <taxon>Bogoriellaceae</taxon>
        <taxon>Georgenia</taxon>
    </lineage>
</organism>
<protein>
    <recommendedName>
        <fullName evidence="3">PucR family transcriptional regulator</fullName>
    </recommendedName>
</protein>
<dbReference type="RefSeq" id="WP_251839507.1">
    <property type="nucleotide sequence ID" value="NZ_JACSPO010000003.1"/>
</dbReference>
<dbReference type="EMBL" id="JACSPO010000003">
    <property type="protein sequence ID" value="MBD8062404.1"/>
    <property type="molecule type" value="Genomic_DNA"/>
</dbReference>
<keyword evidence="2" id="KW-1185">Reference proteome</keyword>
<evidence type="ECO:0008006" key="3">
    <source>
        <dbReference type="Google" id="ProtNLM"/>
    </source>
</evidence>
<evidence type="ECO:0000313" key="1">
    <source>
        <dbReference type="EMBL" id="MBD8062404.1"/>
    </source>
</evidence>
<proteinExistence type="predicted"/>
<name>A0ABR8Z249_9MICO</name>
<reference evidence="1 2" key="1">
    <citation type="submission" date="2020-08" db="EMBL/GenBank/DDBJ databases">
        <title>A Genomic Blueprint of the Chicken Gut Microbiome.</title>
        <authorList>
            <person name="Gilroy R."/>
            <person name="Ravi A."/>
            <person name="Getino M."/>
            <person name="Pursley I."/>
            <person name="Horton D.L."/>
            <person name="Alikhan N.-F."/>
            <person name="Baker D."/>
            <person name="Gharbi K."/>
            <person name="Hall N."/>
            <person name="Watson M."/>
            <person name="Adriaenssens E.M."/>
            <person name="Foster-Nyarko E."/>
            <person name="Jarju S."/>
            <person name="Secka A."/>
            <person name="Antonio M."/>
            <person name="Oren A."/>
            <person name="Chaudhuri R."/>
            <person name="La Ragione R.M."/>
            <person name="Hildebrand F."/>
            <person name="Pallen M.J."/>
        </authorList>
    </citation>
    <scope>NUCLEOTIDE SEQUENCE [LARGE SCALE GENOMIC DNA]</scope>
    <source>
        <strain evidence="1 2">Sa1BUA1</strain>
    </source>
</reference>
<evidence type="ECO:0000313" key="2">
    <source>
        <dbReference type="Proteomes" id="UP000661894"/>
    </source>
</evidence>
<comment type="caution">
    <text evidence="1">The sequence shown here is derived from an EMBL/GenBank/DDBJ whole genome shotgun (WGS) entry which is preliminary data.</text>
</comment>
<dbReference type="Proteomes" id="UP000661894">
    <property type="component" value="Unassembled WGS sequence"/>
</dbReference>
<sequence>MTTDHTLAPDTWASALDSTGTEDEAWLHAGGIVLGDDDAVACAAGAVRAAAGGDGLSMWLIALDEDGRSTGLVVELAGLADAPPPGEVLTVLTRMSRAMDRVSPLGSLVVALASPGGGDRVAREVRWGDAVADAARSGVLPVRAVVAVGAHRARLLHAAVRR</sequence>
<accession>A0ABR8Z249</accession>